<dbReference type="InterPro" id="IPR020852">
    <property type="entry name" value="RNR_Ib_NrdI_bac"/>
</dbReference>
<dbReference type="EMBL" id="SJLI01000001">
    <property type="protein sequence ID" value="TYK96119.1"/>
    <property type="molecule type" value="Genomic_DNA"/>
</dbReference>
<dbReference type="AlphaFoldDB" id="A0A5S4THH2"/>
<organism evidence="4 5">
    <name type="scientific">Streptococcus pyogenes</name>
    <dbReference type="NCBI Taxonomy" id="1314"/>
    <lineage>
        <taxon>Bacteria</taxon>
        <taxon>Bacillati</taxon>
        <taxon>Bacillota</taxon>
        <taxon>Bacilli</taxon>
        <taxon>Lactobacillales</taxon>
        <taxon>Streptococcaceae</taxon>
        <taxon>Streptococcus</taxon>
    </lineage>
</organism>
<accession>A0A5S4THH2</accession>
<dbReference type="GO" id="GO:0010181">
    <property type="term" value="F:FMN binding"/>
    <property type="evidence" value="ECO:0007669"/>
    <property type="project" value="InterPro"/>
</dbReference>
<dbReference type="InterPro" id="IPR029039">
    <property type="entry name" value="Flavoprotein-like_sf"/>
</dbReference>
<dbReference type="Pfam" id="PF07972">
    <property type="entry name" value="Flavodoxin_NdrI"/>
    <property type="match status" value="1"/>
</dbReference>
<dbReference type="PANTHER" id="PTHR37297">
    <property type="entry name" value="PROTEIN NRDI"/>
    <property type="match status" value="1"/>
</dbReference>
<evidence type="ECO:0000313" key="5">
    <source>
        <dbReference type="Proteomes" id="UP000325300"/>
    </source>
</evidence>
<evidence type="ECO:0000256" key="2">
    <source>
        <dbReference type="ARBA" id="ARBA00009942"/>
    </source>
</evidence>
<dbReference type="HAMAP" id="MF_00128">
    <property type="entry name" value="NrdI"/>
    <property type="match status" value="1"/>
</dbReference>
<dbReference type="RefSeq" id="WP_023611883.1">
    <property type="nucleotide sequence ID" value="NZ_CAAINW010000004.1"/>
</dbReference>
<comment type="function">
    <text evidence="1 3">Probably involved in ribonucleotide reductase function.</text>
</comment>
<gene>
    <name evidence="3 4" type="primary">nrdI</name>
    <name evidence="4" type="ORF">E0F67_03505</name>
</gene>
<comment type="similarity">
    <text evidence="2 3">Belongs to the NrdI family.</text>
</comment>
<comment type="caution">
    <text evidence="4">The sequence shown here is derived from an EMBL/GenBank/DDBJ whole genome shotgun (WGS) entry which is preliminary data.</text>
</comment>
<evidence type="ECO:0000313" key="4">
    <source>
        <dbReference type="EMBL" id="TYK96119.1"/>
    </source>
</evidence>
<dbReference type="SUPFAM" id="SSF52218">
    <property type="entry name" value="Flavoproteins"/>
    <property type="match status" value="1"/>
</dbReference>
<dbReference type="PANTHER" id="PTHR37297:SF1">
    <property type="entry name" value="PROTEIN NRDI"/>
    <property type="match status" value="1"/>
</dbReference>
<evidence type="ECO:0000256" key="3">
    <source>
        <dbReference type="HAMAP-Rule" id="MF_00128"/>
    </source>
</evidence>
<name>A0A5S4THH2_STRPY</name>
<protein>
    <recommendedName>
        <fullName evidence="3">Protein NrdI</fullName>
    </recommendedName>
</protein>
<dbReference type="InterPro" id="IPR004465">
    <property type="entry name" value="RNR_NrdI"/>
</dbReference>
<evidence type="ECO:0000256" key="1">
    <source>
        <dbReference type="ARBA" id="ARBA00003999"/>
    </source>
</evidence>
<dbReference type="NCBIfam" id="TIGR00333">
    <property type="entry name" value="nrdI"/>
    <property type="match status" value="1"/>
</dbReference>
<dbReference type="Gene3D" id="3.40.50.360">
    <property type="match status" value="1"/>
</dbReference>
<dbReference type="Proteomes" id="UP000325300">
    <property type="component" value="Unassembled WGS sequence"/>
</dbReference>
<sequence>MAELIIVYFSSKSNNTHRFVQKLGLPAQRIPVDNRPLEVSTHYLLIVPTYAAGGSDAKGAVPKQVIRFLNNPNNRKHCKGVISSGNTNFGDTFALAGPIISQKLQVPLLHQFELLGTATDVKKVQAIFARLKHHTHDKQKQTNNLITERTHPCHKSMRHTSH</sequence>
<dbReference type="PIRSF" id="PIRSF005087">
    <property type="entry name" value="NrdI"/>
    <property type="match status" value="1"/>
</dbReference>
<reference evidence="4 5" key="1">
    <citation type="submission" date="2019-02" db="EMBL/GenBank/DDBJ databases">
        <title>Novel genomic isolates of S. pyogenes and S. dysgalactiae subsp. equisimilis associated to necrotising fasciitis (NSTI).</title>
        <authorList>
            <person name="Barrantes I."/>
        </authorList>
    </citation>
    <scope>NUCLEOTIDE SEQUENCE [LARGE SCALE GENOMIC DNA]</scope>
    <source>
        <strain evidence="4 5">SPY5003</strain>
    </source>
</reference>
<proteinExistence type="inferred from homology"/>